<feature type="transmembrane region" description="Helical" evidence="6">
    <location>
        <begin position="207"/>
        <end position="226"/>
    </location>
</feature>
<evidence type="ECO:0000313" key="7">
    <source>
        <dbReference type="EMBL" id="MBD8063239.1"/>
    </source>
</evidence>
<dbReference type="Proteomes" id="UP000661894">
    <property type="component" value="Unassembled WGS sequence"/>
</dbReference>
<feature type="transmembrane region" description="Helical" evidence="6">
    <location>
        <begin position="157"/>
        <end position="173"/>
    </location>
</feature>
<feature type="transmembrane region" description="Helical" evidence="6">
    <location>
        <begin position="73"/>
        <end position="92"/>
    </location>
</feature>
<evidence type="ECO:0000256" key="2">
    <source>
        <dbReference type="ARBA" id="ARBA00009142"/>
    </source>
</evidence>
<proteinExistence type="inferred from homology"/>
<dbReference type="Pfam" id="PF01925">
    <property type="entry name" value="TauE"/>
    <property type="match status" value="1"/>
</dbReference>
<reference evidence="7 8" key="1">
    <citation type="submission" date="2020-08" db="EMBL/GenBank/DDBJ databases">
        <title>A Genomic Blueprint of the Chicken Gut Microbiome.</title>
        <authorList>
            <person name="Gilroy R."/>
            <person name="Ravi A."/>
            <person name="Getino M."/>
            <person name="Pursley I."/>
            <person name="Horton D.L."/>
            <person name="Alikhan N.-F."/>
            <person name="Baker D."/>
            <person name="Gharbi K."/>
            <person name="Hall N."/>
            <person name="Watson M."/>
            <person name="Adriaenssens E.M."/>
            <person name="Foster-Nyarko E."/>
            <person name="Jarju S."/>
            <person name="Secka A."/>
            <person name="Antonio M."/>
            <person name="Oren A."/>
            <person name="Chaudhuri R."/>
            <person name="La Ragione R.M."/>
            <person name="Hildebrand F."/>
            <person name="Pallen M.J."/>
        </authorList>
    </citation>
    <scope>NUCLEOTIDE SEQUENCE [LARGE SCALE GENOMIC DNA]</scope>
    <source>
        <strain evidence="7 8">Sa1BUA1</strain>
    </source>
</reference>
<keyword evidence="6" id="KW-1003">Cell membrane</keyword>
<dbReference type="InterPro" id="IPR051598">
    <property type="entry name" value="TSUP/Inactive_protease-like"/>
</dbReference>
<evidence type="ECO:0000256" key="6">
    <source>
        <dbReference type="RuleBase" id="RU363041"/>
    </source>
</evidence>
<feature type="transmembrane region" description="Helical" evidence="6">
    <location>
        <begin position="98"/>
        <end position="115"/>
    </location>
</feature>
<evidence type="ECO:0000313" key="8">
    <source>
        <dbReference type="Proteomes" id="UP000661894"/>
    </source>
</evidence>
<feature type="transmembrane region" description="Helical" evidence="6">
    <location>
        <begin position="42"/>
        <end position="61"/>
    </location>
</feature>
<evidence type="ECO:0000256" key="3">
    <source>
        <dbReference type="ARBA" id="ARBA00022692"/>
    </source>
</evidence>
<feature type="transmembrane region" description="Helical" evidence="6">
    <location>
        <begin position="12"/>
        <end position="36"/>
    </location>
</feature>
<dbReference type="EMBL" id="JACSPO010000009">
    <property type="protein sequence ID" value="MBD8063239.1"/>
    <property type="molecule type" value="Genomic_DNA"/>
</dbReference>
<feature type="transmembrane region" description="Helical" evidence="6">
    <location>
        <begin position="135"/>
        <end position="151"/>
    </location>
</feature>
<organism evidence="7 8">
    <name type="scientific">Oceanitalea stevensii</name>
    <dbReference type="NCBI Taxonomy" id="2763072"/>
    <lineage>
        <taxon>Bacteria</taxon>
        <taxon>Bacillati</taxon>
        <taxon>Actinomycetota</taxon>
        <taxon>Actinomycetes</taxon>
        <taxon>Micrococcales</taxon>
        <taxon>Bogoriellaceae</taxon>
        <taxon>Georgenia</taxon>
    </lineage>
</organism>
<keyword evidence="5 6" id="KW-0472">Membrane</keyword>
<accession>A0ABR8Z613</accession>
<evidence type="ECO:0000256" key="1">
    <source>
        <dbReference type="ARBA" id="ARBA00004141"/>
    </source>
</evidence>
<protein>
    <recommendedName>
        <fullName evidence="6">Probable membrane transporter protein</fullName>
    </recommendedName>
</protein>
<feature type="transmembrane region" description="Helical" evidence="6">
    <location>
        <begin position="238"/>
        <end position="262"/>
    </location>
</feature>
<keyword evidence="3 6" id="KW-0812">Transmembrane</keyword>
<comment type="similarity">
    <text evidence="2 6">Belongs to the 4-toluene sulfonate uptake permease (TSUP) (TC 2.A.102) family.</text>
</comment>
<dbReference type="PANTHER" id="PTHR43701:SF2">
    <property type="entry name" value="MEMBRANE TRANSPORTER PROTEIN YJNA-RELATED"/>
    <property type="match status" value="1"/>
</dbReference>
<dbReference type="PANTHER" id="PTHR43701">
    <property type="entry name" value="MEMBRANE TRANSPORTER PROTEIN MJ0441-RELATED"/>
    <property type="match status" value="1"/>
</dbReference>
<dbReference type="InterPro" id="IPR002781">
    <property type="entry name" value="TM_pro_TauE-like"/>
</dbReference>
<dbReference type="RefSeq" id="WP_251840339.1">
    <property type="nucleotide sequence ID" value="NZ_JACSPO010000009.1"/>
</dbReference>
<comment type="subcellular location">
    <subcellularLocation>
        <location evidence="6">Cell membrane</location>
        <topology evidence="6">Multi-pass membrane protein</topology>
    </subcellularLocation>
    <subcellularLocation>
        <location evidence="1">Membrane</location>
        <topology evidence="1">Multi-pass membrane protein</topology>
    </subcellularLocation>
</comment>
<gene>
    <name evidence="7" type="ORF">H9624_13020</name>
</gene>
<keyword evidence="4 6" id="KW-1133">Transmembrane helix</keyword>
<name>A0ABR8Z613_9MICO</name>
<sequence>MNVAIAAGVGLLVGVVVGTLGAGGGILSLPILVYVLGQDPHAAATASLVIVGATSVVSLVPHARRGNVQWRRGLVFGLLGAVGAVGGARLAALVDADLLMALLAGLLLVVSAVMLRRSLMDRRRGDDGAPAPSSSSRVVTGLVTVIVASFVGLLTGFFGVGGGFIVVPALLLVMRVDMRLAVGTSLLVIVVNAVLGLVGRVGQDLTVDWPVVAAFAVTSMLGGLLAGRFSARARPRTLSLLFALLLLAVAVVTGVQAVPALLAG</sequence>
<comment type="caution">
    <text evidence="7">The sequence shown here is derived from an EMBL/GenBank/DDBJ whole genome shotgun (WGS) entry which is preliminary data.</text>
</comment>
<feature type="transmembrane region" description="Helical" evidence="6">
    <location>
        <begin position="180"/>
        <end position="201"/>
    </location>
</feature>
<keyword evidence="8" id="KW-1185">Reference proteome</keyword>
<evidence type="ECO:0000256" key="4">
    <source>
        <dbReference type="ARBA" id="ARBA00022989"/>
    </source>
</evidence>
<evidence type="ECO:0000256" key="5">
    <source>
        <dbReference type="ARBA" id="ARBA00023136"/>
    </source>
</evidence>